<proteinExistence type="predicted"/>
<sequence length="381" mass="40465">MSTPQQLHLSAALDGAGWHPAARHQPDGTPQFTLDHWAGQAATAEAALLDFVTVEDPLSRLPGPGDDLDRRLGHTLRRLDALTLAGALAARTRHLGIIPTVVLNTAQPAPIAKAIASLDHLSAGRAGVRTQLSPAKPIPLETLFTPEVQALLAQIFDRAADVVSVVRALWDGAEDEALLRPLAPGRFADPDAEDADAAAAAAEWRLDPAPSTAPRSPQGHPVVFTLAHILIPWRYGARAADVVAVTPHTAEDARTTVAEIRTEQAAAGRADRTVHVFADLLVHLDEKPGAAADRRERLDGTLGTEHTSDALTFAGTPDELADLLQEWQAAGLTGYRLRPATTAHDLPAIATGLVPELQRRGLYRTAYAEGTLRDRLGLGAP</sequence>
<protein>
    <recommendedName>
        <fullName evidence="5">Luciferase-like domain-containing protein</fullName>
    </recommendedName>
</protein>
<keyword evidence="2" id="KW-0288">FMN</keyword>
<name>E4N2D4_KITSK</name>
<dbReference type="STRING" id="452652.KSE_65590"/>
<accession>E4N2D4</accession>
<dbReference type="RefSeq" id="WP_014139614.1">
    <property type="nucleotide sequence ID" value="NC_016109.1"/>
</dbReference>
<dbReference type="PANTHER" id="PTHR30011:SF16">
    <property type="entry name" value="C2H2 FINGER DOMAIN TRANSCRIPTION FACTOR (EUROFUNG)-RELATED"/>
    <property type="match status" value="1"/>
</dbReference>
<evidence type="ECO:0000259" key="5">
    <source>
        <dbReference type="Pfam" id="PF00296"/>
    </source>
</evidence>
<dbReference type="AlphaFoldDB" id="E4N2D4"/>
<feature type="domain" description="Luciferase-like" evidence="5">
    <location>
        <begin position="20"/>
        <end position="295"/>
    </location>
</feature>
<evidence type="ECO:0000256" key="1">
    <source>
        <dbReference type="ARBA" id="ARBA00022630"/>
    </source>
</evidence>
<keyword evidence="3" id="KW-0560">Oxidoreductase</keyword>
<gene>
    <name evidence="6" type="ordered locus">KSE_65590</name>
</gene>
<dbReference type="HOGENOM" id="CLU_022256_1_1_11"/>
<dbReference type="SUPFAM" id="SSF51679">
    <property type="entry name" value="Bacterial luciferase-like"/>
    <property type="match status" value="1"/>
</dbReference>
<evidence type="ECO:0000256" key="3">
    <source>
        <dbReference type="ARBA" id="ARBA00023002"/>
    </source>
</evidence>
<dbReference type="InterPro" id="IPR051260">
    <property type="entry name" value="Diverse_substr_monoxygenases"/>
</dbReference>
<keyword evidence="7" id="KW-1185">Reference proteome</keyword>
<evidence type="ECO:0000313" key="6">
    <source>
        <dbReference type="EMBL" id="BAJ32318.1"/>
    </source>
</evidence>
<reference evidence="6 7" key="1">
    <citation type="journal article" date="2010" name="DNA Res.">
        <title>Genome sequence of Kitasatospora setae NBRC 14216T: an evolutionary snapshot of the family Streptomycetaceae.</title>
        <authorList>
            <person name="Ichikawa N."/>
            <person name="Oguchi A."/>
            <person name="Ikeda H."/>
            <person name="Ishikawa J."/>
            <person name="Kitani S."/>
            <person name="Watanabe Y."/>
            <person name="Nakamura S."/>
            <person name="Katano Y."/>
            <person name="Kishi E."/>
            <person name="Sasagawa M."/>
            <person name="Ankai A."/>
            <person name="Fukui S."/>
            <person name="Hashimoto Y."/>
            <person name="Kamata S."/>
            <person name="Otoguro M."/>
            <person name="Tanikawa S."/>
            <person name="Nihira T."/>
            <person name="Horinouchi S."/>
            <person name="Ohnishi Y."/>
            <person name="Hayakawa M."/>
            <person name="Kuzuyama T."/>
            <person name="Arisawa A."/>
            <person name="Nomoto F."/>
            <person name="Miura H."/>
            <person name="Takahashi Y."/>
            <person name="Fujita N."/>
        </authorList>
    </citation>
    <scope>NUCLEOTIDE SEQUENCE [LARGE SCALE GENOMIC DNA]</scope>
    <source>
        <strain evidence="7">ATCC 33774 / DSM 43861 / JCM 3304 / KCC A-0304 / NBRC 14216 / KM-6054</strain>
    </source>
</reference>
<dbReference type="Proteomes" id="UP000007076">
    <property type="component" value="Chromosome"/>
</dbReference>
<dbReference type="PATRIC" id="fig|452652.3.peg.6584"/>
<dbReference type="KEGG" id="ksk:KSE_65590"/>
<organism evidence="6 7">
    <name type="scientific">Kitasatospora setae (strain ATCC 33774 / DSM 43861 / JCM 3304 / KCC A-0304 / NBRC 14216 / KM-6054)</name>
    <name type="common">Streptomyces setae</name>
    <dbReference type="NCBI Taxonomy" id="452652"/>
    <lineage>
        <taxon>Bacteria</taxon>
        <taxon>Bacillati</taxon>
        <taxon>Actinomycetota</taxon>
        <taxon>Actinomycetes</taxon>
        <taxon>Kitasatosporales</taxon>
        <taxon>Streptomycetaceae</taxon>
        <taxon>Kitasatospora</taxon>
    </lineage>
</organism>
<dbReference type="PANTHER" id="PTHR30011">
    <property type="entry name" value="ALKANESULFONATE MONOOXYGENASE-RELATED"/>
    <property type="match status" value="1"/>
</dbReference>
<evidence type="ECO:0000313" key="7">
    <source>
        <dbReference type="Proteomes" id="UP000007076"/>
    </source>
</evidence>
<dbReference type="InterPro" id="IPR036661">
    <property type="entry name" value="Luciferase-like_sf"/>
</dbReference>
<dbReference type="InterPro" id="IPR011251">
    <property type="entry name" value="Luciferase-like_dom"/>
</dbReference>
<keyword evidence="1" id="KW-0285">Flavoprotein</keyword>
<dbReference type="Gene3D" id="3.20.20.30">
    <property type="entry name" value="Luciferase-like domain"/>
    <property type="match status" value="1"/>
</dbReference>
<dbReference type="eggNOG" id="COG2141">
    <property type="taxonomic scope" value="Bacteria"/>
</dbReference>
<dbReference type="GO" id="GO:0016705">
    <property type="term" value="F:oxidoreductase activity, acting on paired donors, with incorporation or reduction of molecular oxygen"/>
    <property type="evidence" value="ECO:0007669"/>
    <property type="project" value="InterPro"/>
</dbReference>
<keyword evidence="4" id="KW-0503">Monooxygenase</keyword>
<evidence type="ECO:0000256" key="4">
    <source>
        <dbReference type="ARBA" id="ARBA00023033"/>
    </source>
</evidence>
<dbReference type="Pfam" id="PF00296">
    <property type="entry name" value="Bac_luciferase"/>
    <property type="match status" value="1"/>
</dbReference>
<dbReference type="GO" id="GO:0004497">
    <property type="term" value="F:monooxygenase activity"/>
    <property type="evidence" value="ECO:0007669"/>
    <property type="project" value="UniProtKB-KW"/>
</dbReference>
<dbReference type="EMBL" id="AP010968">
    <property type="protein sequence ID" value="BAJ32318.1"/>
    <property type="molecule type" value="Genomic_DNA"/>
</dbReference>
<evidence type="ECO:0000256" key="2">
    <source>
        <dbReference type="ARBA" id="ARBA00022643"/>
    </source>
</evidence>